<comment type="pathway">
    <text evidence="3 4">Sulfur metabolism; hydrogen sulfide biosynthesis; sulfite from sulfate.</text>
</comment>
<feature type="binding site" evidence="4">
    <location>
        <position position="114"/>
    </location>
    <ligand>
        <name>[4Fe-4S] cluster</name>
        <dbReference type="ChEBI" id="CHEBI:49883"/>
    </ligand>
</feature>
<protein>
    <recommendedName>
        <fullName evidence="4">Adenosine 5'-phosphosulfate reductase</fullName>
        <shortName evidence="4">APS reductase</shortName>
        <ecNumber evidence="4">1.8.4.10</ecNumber>
    </recommendedName>
    <alternativeName>
        <fullName evidence="4">5'-adenylylsulfate reductase</fullName>
    </alternativeName>
    <alternativeName>
        <fullName evidence="4">Thioredoxin-dependent 5'-adenylylsulfate reductase</fullName>
    </alternativeName>
</protein>
<reference evidence="6 7" key="1">
    <citation type="submission" date="2022-11" db="EMBL/GenBank/DDBJ databases">
        <title>Genome sequencing of Acetobacter type strain.</title>
        <authorList>
            <person name="Heo J."/>
            <person name="Lee D."/>
            <person name="Han B.-H."/>
            <person name="Hong S.-B."/>
            <person name="Kwon S.-W."/>
        </authorList>
    </citation>
    <scope>NUCLEOTIDE SEQUENCE [LARGE SCALE GENOMIC DNA]</scope>
    <source>
        <strain evidence="6 7">KACC 21253</strain>
    </source>
</reference>
<proteinExistence type="inferred from homology"/>
<dbReference type="NCBIfam" id="NF002537">
    <property type="entry name" value="PRK02090.1"/>
    <property type="match status" value="1"/>
</dbReference>
<comment type="function">
    <text evidence="4">Catalyzes the formation of sulfite from adenosine 5'-phosphosulfate (APS) using thioredoxin as an electron donor.</text>
</comment>
<keyword evidence="4" id="KW-0411">Iron-sulfur</keyword>
<dbReference type="PANTHER" id="PTHR46509:SF1">
    <property type="entry name" value="PHOSPHOADENOSINE PHOSPHOSULFATE REDUCTASE"/>
    <property type="match status" value="1"/>
</dbReference>
<dbReference type="SUPFAM" id="SSF52402">
    <property type="entry name" value="Adenine nucleotide alpha hydrolases-like"/>
    <property type="match status" value="1"/>
</dbReference>
<evidence type="ECO:0000313" key="7">
    <source>
        <dbReference type="Proteomes" id="UP001301152"/>
    </source>
</evidence>
<evidence type="ECO:0000256" key="1">
    <source>
        <dbReference type="ARBA" id="ARBA00009732"/>
    </source>
</evidence>
<dbReference type="InterPro" id="IPR014729">
    <property type="entry name" value="Rossmann-like_a/b/a_fold"/>
</dbReference>
<dbReference type="RefSeq" id="WP_086635355.1">
    <property type="nucleotide sequence ID" value="NZ_JAERKX010000002.1"/>
</dbReference>
<gene>
    <name evidence="4" type="primary">cysH</name>
    <name evidence="6" type="ORF">OQ497_09305</name>
</gene>
<keyword evidence="4" id="KW-0408">Iron</keyword>
<feature type="active site" description="Nucleophile; cysteine thiosulfonate intermediate" evidence="4">
    <location>
        <position position="222"/>
    </location>
</feature>
<dbReference type="EC" id="1.8.4.10" evidence="4"/>
<sequence>MTVTASVLQELKKSEDDPVNLLRRASELLPGKIAVMSSFGAESALLLAFVAEADPALPVIFLQTGQHFPETLRYRKELAERLGLTNVQDAAPPPARIAEFDPTGELWAFDPDACCRIRKVEPLDTACLPYPVLVTGRKRGQAITRQALSVVEVKDDGQVRLNPLAAWSADEIRQEMVRRDLPPHPLVAEGYPSIGCAPCTHSVKEGQDARSGRWAGLAKTECGIHTAR</sequence>
<dbReference type="EMBL" id="JAPIUZ010000004">
    <property type="protein sequence ID" value="MCX2564155.1"/>
    <property type="molecule type" value="Genomic_DNA"/>
</dbReference>
<comment type="similarity">
    <text evidence="1 4">Belongs to the PAPS reductase family. CysH subfamily.</text>
</comment>
<dbReference type="Gene3D" id="3.40.50.620">
    <property type="entry name" value="HUPs"/>
    <property type="match status" value="1"/>
</dbReference>
<feature type="domain" description="Phosphoadenosine phosphosulphate reductase" evidence="5">
    <location>
        <begin position="33"/>
        <end position="201"/>
    </location>
</feature>
<evidence type="ECO:0000313" key="6">
    <source>
        <dbReference type="EMBL" id="MCX2564155.1"/>
    </source>
</evidence>
<dbReference type="Proteomes" id="UP001301152">
    <property type="component" value="Unassembled WGS sequence"/>
</dbReference>
<feature type="binding site" evidence="4">
    <location>
        <position position="199"/>
    </location>
    <ligand>
        <name>[4Fe-4S] cluster</name>
        <dbReference type="ChEBI" id="CHEBI:49883"/>
    </ligand>
</feature>
<dbReference type="Pfam" id="PF01507">
    <property type="entry name" value="PAPS_reduct"/>
    <property type="match status" value="1"/>
</dbReference>
<dbReference type="GO" id="GO:0004604">
    <property type="term" value="F:phosphoadenylyl-sulfate reductase (thioredoxin) activity"/>
    <property type="evidence" value="ECO:0007669"/>
    <property type="project" value="UniProtKB-EC"/>
</dbReference>
<feature type="binding site" evidence="4">
    <location>
        <position position="196"/>
    </location>
    <ligand>
        <name>[4Fe-4S] cluster</name>
        <dbReference type="ChEBI" id="CHEBI:49883"/>
    </ligand>
</feature>
<comment type="catalytic activity">
    <reaction evidence="4">
        <text>[thioredoxin]-disulfide + sulfite + AMP + 2 H(+) = adenosine 5'-phosphosulfate + [thioredoxin]-dithiol</text>
        <dbReference type="Rhea" id="RHEA:21976"/>
        <dbReference type="Rhea" id="RHEA-COMP:10698"/>
        <dbReference type="Rhea" id="RHEA-COMP:10700"/>
        <dbReference type="ChEBI" id="CHEBI:15378"/>
        <dbReference type="ChEBI" id="CHEBI:17359"/>
        <dbReference type="ChEBI" id="CHEBI:29950"/>
        <dbReference type="ChEBI" id="CHEBI:50058"/>
        <dbReference type="ChEBI" id="CHEBI:58243"/>
        <dbReference type="ChEBI" id="CHEBI:456215"/>
        <dbReference type="EC" id="1.8.4.10"/>
    </reaction>
</comment>
<evidence type="ECO:0000256" key="3">
    <source>
        <dbReference type="ARBA" id="ARBA00024327"/>
    </source>
</evidence>
<organism evidence="6 7">
    <name type="scientific">Acetobacter thailandicus</name>
    <dbReference type="NCBI Taxonomy" id="1502842"/>
    <lineage>
        <taxon>Bacteria</taxon>
        <taxon>Pseudomonadati</taxon>
        <taxon>Pseudomonadota</taxon>
        <taxon>Alphaproteobacteria</taxon>
        <taxon>Acetobacterales</taxon>
        <taxon>Acetobacteraceae</taxon>
        <taxon>Acetobacter</taxon>
    </lineage>
</organism>
<comment type="caution">
    <text evidence="6">The sequence shown here is derived from an EMBL/GenBank/DDBJ whole genome shotgun (WGS) entry which is preliminary data.</text>
</comment>
<accession>A0ABT3QFX3</accession>
<name>A0ABT3QFX3_9PROT</name>
<comment type="cofactor">
    <cofactor evidence="4">
        <name>[4Fe-4S] cluster</name>
        <dbReference type="ChEBI" id="CHEBI:49883"/>
    </cofactor>
    <text evidence="4">Binds 1 [4Fe-4S] cluster per subunit.</text>
</comment>
<keyword evidence="7" id="KW-1185">Reference proteome</keyword>
<evidence type="ECO:0000256" key="2">
    <source>
        <dbReference type="ARBA" id="ARBA00023002"/>
    </source>
</evidence>
<dbReference type="InterPro" id="IPR004511">
    <property type="entry name" value="PAPS/APS_Rdtase"/>
</dbReference>
<dbReference type="PANTHER" id="PTHR46509">
    <property type="entry name" value="PHOSPHOADENOSINE PHOSPHOSULFATE REDUCTASE"/>
    <property type="match status" value="1"/>
</dbReference>
<keyword evidence="2 4" id="KW-0560">Oxidoreductase</keyword>
<feature type="binding site" evidence="4">
    <location>
        <position position="115"/>
    </location>
    <ligand>
        <name>[4Fe-4S] cluster</name>
        <dbReference type="ChEBI" id="CHEBI:49883"/>
    </ligand>
</feature>
<evidence type="ECO:0000256" key="4">
    <source>
        <dbReference type="HAMAP-Rule" id="MF_00063"/>
    </source>
</evidence>
<dbReference type="HAMAP" id="MF_00063">
    <property type="entry name" value="CysH"/>
    <property type="match status" value="1"/>
</dbReference>
<keyword evidence="4" id="KW-0479">Metal-binding</keyword>
<keyword evidence="4" id="KW-0963">Cytoplasm</keyword>
<dbReference type="InterPro" id="IPR002500">
    <property type="entry name" value="PAPS_reduct_dom"/>
</dbReference>
<evidence type="ECO:0000259" key="5">
    <source>
        <dbReference type="Pfam" id="PF01507"/>
    </source>
</evidence>
<dbReference type="PIRSF" id="PIRSF000857">
    <property type="entry name" value="PAPS_reductase"/>
    <property type="match status" value="1"/>
</dbReference>
<comment type="subcellular location">
    <subcellularLocation>
        <location evidence="4">Cytoplasm</location>
    </subcellularLocation>
</comment>